<keyword evidence="11" id="KW-1185">Reference proteome</keyword>
<name>A0A5M8FKH9_9GAMM</name>
<sequence>MPQWIYLSVAIISEVIGTSALNASDGFTRLLPSVVVVVAYLVSFFFLSLTLKTIPVGIAYAIWSGAGVALITLIGWVLFGQTLDLAGVIGISLIVLGVVVLNLFSSSVAQG</sequence>
<dbReference type="SUPFAM" id="SSF103481">
    <property type="entry name" value="Multidrug resistance efflux transporter EmrE"/>
    <property type="match status" value="1"/>
</dbReference>
<dbReference type="PANTHER" id="PTHR30561">
    <property type="entry name" value="SMR FAMILY PROTON-DEPENDENT DRUG EFFLUX TRANSPORTER SUGE"/>
    <property type="match status" value="1"/>
</dbReference>
<dbReference type="GO" id="GO:1990961">
    <property type="term" value="P:xenobiotic detoxification by transmembrane export across the plasma membrane"/>
    <property type="evidence" value="ECO:0007669"/>
    <property type="project" value="UniProtKB-ARBA"/>
</dbReference>
<keyword evidence="5 9" id="KW-1133">Transmembrane helix</keyword>
<dbReference type="EMBL" id="VWXX01000010">
    <property type="protein sequence ID" value="KAA6185408.1"/>
    <property type="molecule type" value="Genomic_DNA"/>
</dbReference>
<dbReference type="GO" id="GO:0005886">
    <property type="term" value="C:plasma membrane"/>
    <property type="evidence" value="ECO:0007669"/>
    <property type="project" value="UniProtKB-SubCell"/>
</dbReference>
<reference evidence="10 11" key="1">
    <citation type="submission" date="2019-09" db="EMBL/GenBank/DDBJ databases">
        <title>Whole-genome sequence of the purple sulfur bacterium Thiohalocapsa marina DSM 19078.</title>
        <authorList>
            <person name="Kyndt J.A."/>
            <person name="Meyer T.E."/>
        </authorList>
    </citation>
    <scope>NUCLEOTIDE SEQUENCE [LARGE SCALE GENOMIC DNA]</scope>
    <source>
        <strain evidence="10 11">DSM 19078</strain>
    </source>
</reference>
<dbReference type="InterPro" id="IPR045324">
    <property type="entry name" value="Small_multidrug_res"/>
</dbReference>
<comment type="similarity">
    <text evidence="7 8">Belongs to the drug/metabolite transporter (DMT) superfamily. Small multidrug resistance (SMR) (TC 2.A.7.1) family.</text>
</comment>
<comment type="subcellular location">
    <subcellularLocation>
        <location evidence="1 8">Cell membrane</location>
        <topology evidence="1 8">Multi-pass membrane protein</topology>
    </subcellularLocation>
</comment>
<dbReference type="RefSeq" id="WP_150092575.1">
    <property type="nucleotide sequence ID" value="NZ_VWXX01000010.1"/>
</dbReference>
<dbReference type="AlphaFoldDB" id="A0A5M8FKH9"/>
<evidence type="ECO:0000256" key="2">
    <source>
        <dbReference type="ARBA" id="ARBA00022448"/>
    </source>
</evidence>
<dbReference type="Proteomes" id="UP000322981">
    <property type="component" value="Unassembled WGS sequence"/>
</dbReference>
<keyword evidence="2" id="KW-0813">Transport</keyword>
<dbReference type="GO" id="GO:0015199">
    <property type="term" value="F:amino-acid betaine transmembrane transporter activity"/>
    <property type="evidence" value="ECO:0007669"/>
    <property type="project" value="TreeGrafter"/>
</dbReference>
<evidence type="ECO:0000256" key="5">
    <source>
        <dbReference type="ARBA" id="ARBA00022989"/>
    </source>
</evidence>
<protein>
    <submittedName>
        <fullName evidence="10">Multidrug efflux SMR transporter</fullName>
    </submittedName>
</protein>
<evidence type="ECO:0000256" key="9">
    <source>
        <dbReference type="SAM" id="Phobius"/>
    </source>
</evidence>
<feature type="transmembrane region" description="Helical" evidence="9">
    <location>
        <begin position="58"/>
        <end position="79"/>
    </location>
</feature>
<evidence type="ECO:0000256" key="8">
    <source>
        <dbReference type="RuleBase" id="RU003942"/>
    </source>
</evidence>
<dbReference type="OrthoDB" id="9808638at2"/>
<evidence type="ECO:0000256" key="4">
    <source>
        <dbReference type="ARBA" id="ARBA00022692"/>
    </source>
</evidence>
<gene>
    <name evidence="10" type="ORF">F2Q65_09040</name>
</gene>
<dbReference type="Gene3D" id="1.10.3730.20">
    <property type="match status" value="1"/>
</dbReference>
<evidence type="ECO:0000256" key="6">
    <source>
        <dbReference type="ARBA" id="ARBA00023136"/>
    </source>
</evidence>
<feature type="transmembrane region" description="Helical" evidence="9">
    <location>
        <begin position="85"/>
        <end position="104"/>
    </location>
</feature>
<keyword evidence="4 8" id="KW-0812">Transmembrane</keyword>
<evidence type="ECO:0000313" key="11">
    <source>
        <dbReference type="Proteomes" id="UP000322981"/>
    </source>
</evidence>
<accession>A0A5M8FKH9</accession>
<evidence type="ECO:0000256" key="3">
    <source>
        <dbReference type="ARBA" id="ARBA00022475"/>
    </source>
</evidence>
<dbReference type="InterPro" id="IPR037185">
    <property type="entry name" value="EmrE-like"/>
</dbReference>
<evidence type="ECO:0000256" key="7">
    <source>
        <dbReference type="ARBA" id="ARBA00038032"/>
    </source>
</evidence>
<dbReference type="InterPro" id="IPR000390">
    <property type="entry name" value="Small_drug/metabolite_transptr"/>
</dbReference>
<evidence type="ECO:0000256" key="1">
    <source>
        <dbReference type="ARBA" id="ARBA00004651"/>
    </source>
</evidence>
<keyword evidence="3" id="KW-1003">Cell membrane</keyword>
<comment type="caution">
    <text evidence="10">The sequence shown here is derived from an EMBL/GenBank/DDBJ whole genome shotgun (WGS) entry which is preliminary data.</text>
</comment>
<keyword evidence="6 9" id="KW-0472">Membrane</keyword>
<dbReference type="FunFam" id="1.10.3730.20:FF:000001">
    <property type="entry name" value="Quaternary ammonium compound resistance transporter SugE"/>
    <property type="match status" value="1"/>
</dbReference>
<organism evidence="10 11">
    <name type="scientific">Thiohalocapsa marina</name>
    <dbReference type="NCBI Taxonomy" id="424902"/>
    <lineage>
        <taxon>Bacteria</taxon>
        <taxon>Pseudomonadati</taxon>
        <taxon>Pseudomonadota</taxon>
        <taxon>Gammaproteobacteria</taxon>
        <taxon>Chromatiales</taxon>
        <taxon>Chromatiaceae</taxon>
        <taxon>Thiohalocapsa</taxon>
    </lineage>
</organism>
<evidence type="ECO:0000313" key="10">
    <source>
        <dbReference type="EMBL" id="KAA6185408.1"/>
    </source>
</evidence>
<dbReference type="Pfam" id="PF00893">
    <property type="entry name" value="Multi_Drug_Res"/>
    <property type="match status" value="1"/>
</dbReference>
<dbReference type="GO" id="GO:0015220">
    <property type="term" value="F:choline transmembrane transporter activity"/>
    <property type="evidence" value="ECO:0007669"/>
    <property type="project" value="TreeGrafter"/>
</dbReference>
<dbReference type="GO" id="GO:0031460">
    <property type="term" value="P:glycine betaine transport"/>
    <property type="evidence" value="ECO:0007669"/>
    <property type="project" value="TreeGrafter"/>
</dbReference>
<proteinExistence type="inferred from homology"/>
<dbReference type="PANTHER" id="PTHR30561:SF1">
    <property type="entry name" value="MULTIDRUG TRANSPORTER EMRE"/>
    <property type="match status" value="1"/>
</dbReference>
<dbReference type="GO" id="GO:0015297">
    <property type="term" value="F:antiporter activity"/>
    <property type="evidence" value="ECO:0007669"/>
    <property type="project" value="TreeGrafter"/>
</dbReference>
<feature type="transmembrane region" description="Helical" evidence="9">
    <location>
        <begin position="30"/>
        <end position="51"/>
    </location>
</feature>